<dbReference type="PANTHER" id="PTHR45831">
    <property type="entry name" value="LD24721P"/>
    <property type="match status" value="1"/>
</dbReference>
<dbReference type="Gene3D" id="1.10.260.100">
    <property type="match status" value="1"/>
</dbReference>
<comment type="caution">
    <text evidence="5">The sequence shown here is derived from an EMBL/GenBank/DDBJ whole genome shotgun (WGS) entry which is preliminary data.</text>
</comment>
<dbReference type="VEuPathDB" id="GiardiaDB:GMRT_13406"/>
<dbReference type="GO" id="GO:0060090">
    <property type="term" value="F:molecular adaptor activity"/>
    <property type="evidence" value="ECO:0007669"/>
    <property type="project" value="TreeGrafter"/>
</dbReference>
<dbReference type="Pfam" id="PF13432">
    <property type="entry name" value="TPR_16"/>
    <property type="match status" value="1"/>
</dbReference>
<dbReference type="Proteomes" id="UP000315496">
    <property type="component" value="Chromosome 5"/>
</dbReference>
<name>A0A4Z1SL69_GIAMU</name>
<evidence type="ECO:0000313" key="5">
    <source>
        <dbReference type="EMBL" id="TNJ26374.1"/>
    </source>
</evidence>
<feature type="repeat" description="TPR" evidence="3">
    <location>
        <begin position="147"/>
        <end position="180"/>
    </location>
</feature>
<keyword evidence="6" id="KW-1185">Reference proteome</keyword>
<dbReference type="SMART" id="SM00028">
    <property type="entry name" value="TPR"/>
    <property type="match status" value="3"/>
</dbReference>
<dbReference type="EMBL" id="VDLU01000005">
    <property type="protein sequence ID" value="TNJ26374.1"/>
    <property type="molecule type" value="Genomic_DNA"/>
</dbReference>
<dbReference type="Pfam" id="PF17830">
    <property type="entry name" value="STI1-HOP_DP"/>
    <property type="match status" value="1"/>
</dbReference>
<sequence length="302" mass="32792">MSLRVTAKRLVVEYLLLLRQQKAVADLDNLDIAIDSLRDCFELKDVKHGTDALERALAGERAQLDNVTSEEYKDRGNKAFKEGNFKEAVTLFTQALEIAGANNESSEVRAIYYANRAAARVNLDTEKDIDDAIDDCEQAVSLSPGYHKAWFRLGGIQERRGKKHEAFRAYSEARKHDPSNPKYEEAYERVREKDVGASSGIPGGPGGPDMSALMNNPLFQQLKDDPDILELMKNPKVGQLMSQVSTNPMAALGAMSDPELGPIFQKIMAKLGPKLGEMLGGLGGMFGGAGGSAGAPPAGMFS</sequence>
<dbReference type="Gene3D" id="1.25.40.10">
    <property type="entry name" value="Tetratricopeptide repeat domain"/>
    <property type="match status" value="1"/>
</dbReference>
<evidence type="ECO:0000256" key="2">
    <source>
        <dbReference type="ARBA" id="ARBA00022803"/>
    </source>
</evidence>
<protein>
    <submittedName>
        <fullName evidence="5">Small glutamine-rich tetratricopeptide repeat-containing protein</fullName>
    </submittedName>
</protein>
<dbReference type="OrthoDB" id="2423701at2759"/>
<reference evidence="5 6" key="1">
    <citation type="submission" date="2019-05" db="EMBL/GenBank/DDBJ databases">
        <title>The compact genome of Giardia muris reveals important steps in the evolution of intestinal protozoan parasites.</title>
        <authorList>
            <person name="Xu F."/>
            <person name="Jimenez-Gonzalez A."/>
            <person name="Einarsson E."/>
            <person name="Astvaldsson A."/>
            <person name="Peirasmaki D."/>
            <person name="Eckmann L."/>
            <person name="Andersson J.O."/>
            <person name="Svard S.G."/>
            <person name="Jerlstrom-Hultqvist J."/>
        </authorList>
    </citation>
    <scope>NUCLEOTIDE SEQUENCE [LARGE SCALE GENOMIC DNA]</scope>
    <source>
        <strain evidence="5 6">Roberts-Thomson</strain>
    </source>
</reference>
<dbReference type="InterPro" id="IPR047150">
    <property type="entry name" value="SGT"/>
</dbReference>
<organism evidence="5 6">
    <name type="scientific">Giardia muris</name>
    <dbReference type="NCBI Taxonomy" id="5742"/>
    <lineage>
        <taxon>Eukaryota</taxon>
        <taxon>Metamonada</taxon>
        <taxon>Diplomonadida</taxon>
        <taxon>Hexamitidae</taxon>
        <taxon>Giardiinae</taxon>
        <taxon>Giardia</taxon>
    </lineage>
</organism>
<evidence type="ECO:0000256" key="1">
    <source>
        <dbReference type="ARBA" id="ARBA00022737"/>
    </source>
</evidence>
<gene>
    <name evidence="5" type="ORF">GMRT_13406</name>
</gene>
<dbReference type="PANTHER" id="PTHR45831:SF2">
    <property type="entry name" value="LD24721P"/>
    <property type="match status" value="1"/>
</dbReference>
<keyword evidence="1" id="KW-0677">Repeat</keyword>
<evidence type="ECO:0000256" key="3">
    <source>
        <dbReference type="PROSITE-ProRule" id="PRU00339"/>
    </source>
</evidence>
<dbReference type="InterPro" id="IPR019734">
    <property type="entry name" value="TPR_rpt"/>
</dbReference>
<accession>A0A4Z1SL69</accession>
<dbReference type="AlphaFoldDB" id="A0A4Z1SL69"/>
<dbReference type="PROSITE" id="PS50005">
    <property type="entry name" value="TPR"/>
    <property type="match status" value="2"/>
</dbReference>
<dbReference type="GO" id="GO:0006620">
    <property type="term" value="P:post-translational protein targeting to endoplasmic reticulum membrane"/>
    <property type="evidence" value="ECO:0007669"/>
    <property type="project" value="TreeGrafter"/>
</dbReference>
<dbReference type="InterPro" id="IPR041243">
    <property type="entry name" value="STI1/HOP_DP"/>
</dbReference>
<dbReference type="GO" id="GO:0072380">
    <property type="term" value="C:TRC complex"/>
    <property type="evidence" value="ECO:0007669"/>
    <property type="project" value="TreeGrafter"/>
</dbReference>
<dbReference type="SUPFAM" id="SSF48452">
    <property type="entry name" value="TPR-like"/>
    <property type="match status" value="1"/>
</dbReference>
<dbReference type="GO" id="GO:0016020">
    <property type="term" value="C:membrane"/>
    <property type="evidence" value="ECO:0007669"/>
    <property type="project" value="TreeGrafter"/>
</dbReference>
<proteinExistence type="predicted"/>
<keyword evidence="2 3" id="KW-0802">TPR repeat</keyword>
<dbReference type="InterPro" id="IPR011990">
    <property type="entry name" value="TPR-like_helical_dom_sf"/>
</dbReference>
<feature type="domain" description="STI1/HOP DP" evidence="4">
    <location>
        <begin position="216"/>
        <end position="269"/>
    </location>
</feature>
<evidence type="ECO:0000259" key="4">
    <source>
        <dbReference type="Pfam" id="PF17830"/>
    </source>
</evidence>
<feature type="repeat" description="TPR" evidence="3">
    <location>
        <begin position="69"/>
        <end position="102"/>
    </location>
</feature>
<evidence type="ECO:0000313" key="6">
    <source>
        <dbReference type="Proteomes" id="UP000315496"/>
    </source>
</evidence>